<reference evidence="2" key="1">
    <citation type="journal article" date="2019" name="Int. J. Syst. Evol. Microbiol.">
        <title>The Global Catalogue of Microorganisms (GCM) 10K type strain sequencing project: providing services to taxonomists for standard genome sequencing and annotation.</title>
        <authorList>
            <consortium name="The Broad Institute Genomics Platform"/>
            <consortium name="The Broad Institute Genome Sequencing Center for Infectious Disease"/>
            <person name="Wu L."/>
            <person name="Ma J."/>
        </authorList>
    </citation>
    <scope>NUCLEOTIDE SEQUENCE [LARGE SCALE GENOMIC DNA]</scope>
    <source>
        <strain evidence="2">CCUG 63287</strain>
    </source>
</reference>
<keyword evidence="2" id="KW-1185">Reference proteome</keyword>
<protein>
    <recommendedName>
        <fullName evidence="3">Phage protein</fullName>
    </recommendedName>
</protein>
<dbReference type="Proteomes" id="UP001595987">
    <property type="component" value="Unassembled WGS sequence"/>
</dbReference>
<accession>A0ABV9JBZ4</accession>
<evidence type="ECO:0000313" key="1">
    <source>
        <dbReference type="EMBL" id="MFC4651936.1"/>
    </source>
</evidence>
<comment type="caution">
    <text evidence="1">The sequence shown here is derived from an EMBL/GenBank/DDBJ whole genome shotgun (WGS) entry which is preliminary data.</text>
</comment>
<organism evidence="1 2">
    <name type="scientific">Lactococcus nasutitermitis</name>
    <dbReference type="NCBI Taxonomy" id="1652957"/>
    <lineage>
        <taxon>Bacteria</taxon>
        <taxon>Bacillati</taxon>
        <taxon>Bacillota</taxon>
        <taxon>Bacilli</taxon>
        <taxon>Lactobacillales</taxon>
        <taxon>Streptococcaceae</taxon>
        <taxon>Lactococcus</taxon>
    </lineage>
</organism>
<proteinExistence type="predicted"/>
<gene>
    <name evidence="1" type="ORF">ACFO26_03360</name>
</gene>
<name>A0ABV9JBZ4_9LACT</name>
<dbReference type="RefSeq" id="WP_213533717.1">
    <property type="nucleotide sequence ID" value="NZ_BOVQ01000002.1"/>
</dbReference>
<evidence type="ECO:0000313" key="2">
    <source>
        <dbReference type="Proteomes" id="UP001595987"/>
    </source>
</evidence>
<sequence length="88" mass="10576">MKALMGERIVDAWQVAHEEKYEKWVQHLFDENIMMWHPKYPQQLRFSLLYGGSAREGDYLIQMSKADLKVISPKRFAKEFKIIEDEEE</sequence>
<evidence type="ECO:0008006" key="3">
    <source>
        <dbReference type="Google" id="ProtNLM"/>
    </source>
</evidence>
<dbReference type="EMBL" id="JBHSGD010000004">
    <property type="protein sequence ID" value="MFC4651936.1"/>
    <property type="molecule type" value="Genomic_DNA"/>
</dbReference>